<reference evidence="2 3" key="1">
    <citation type="journal article" date="2019" name="Commun. Biol.">
        <title>The bagworm genome reveals a unique fibroin gene that provides high tensile strength.</title>
        <authorList>
            <person name="Kono N."/>
            <person name="Nakamura H."/>
            <person name="Ohtoshi R."/>
            <person name="Tomita M."/>
            <person name="Numata K."/>
            <person name="Arakawa K."/>
        </authorList>
    </citation>
    <scope>NUCLEOTIDE SEQUENCE [LARGE SCALE GENOMIC DNA]</scope>
</reference>
<dbReference type="EMBL" id="BGZK01000028">
    <property type="protein sequence ID" value="GBP07962.1"/>
    <property type="molecule type" value="Genomic_DNA"/>
</dbReference>
<keyword evidence="3" id="KW-1185">Reference proteome</keyword>
<evidence type="ECO:0000313" key="2">
    <source>
        <dbReference type="EMBL" id="GBP07962.1"/>
    </source>
</evidence>
<organism evidence="2 3">
    <name type="scientific">Eumeta variegata</name>
    <name type="common">Bagworm moth</name>
    <name type="synonym">Eumeta japonica</name>
    <dbReference type="NCBI Taxonomy" id="151549"/>
    <lineage>
        <taxon>Eukaryota</taxon>
        <taxon>Metazoa</taxon>
        <taxon>Ecdysozoa</taxon>
        <taxon>Arthropoda</taxon>
        <taxon>Hexapoda</taxon>
        <taxon>Insecta</taxon>
        <taxon>Pterygota</taxon>
        <taxon>Neoptera</taxon>
        <taxon>Endopterygota</taxon>
        <taxon>Lepidoptera</taxon>
        <taxon>Glossata</taxon>
        <taxon>Ditrysia</taxon>
        <taxon>Tineoidea</taxon>
        <taxon>Psychidae</taxon>
        <taxon>Oiketicinae</taxon>
        <taxon>Eumeta</taxon>
    </lineage>
</organism>
<evidence type="ECO:0000313" key="3">
    <source>
        <dbReference type="Proteomes" id="UP000299102"/>
    </source>
</evidence>
<evidence type="ECO:0000259" key="1">
    <source>
        <dbReference type="Pfam" id="PF13843"/>
    </source>
</evidence>
<dbReference type="Pfam" id="PF13843">
    <property type="entry name" value="DDE_Tnp_1_7"/>
    <property type="match status" value="1"/>
</dbReference>
<dbReference type="PANTHER" id="PTHR46599:SF3">
    <property type="entry name" value="PIGGYBAC TRANSPOSABLE ELEMENT-DERIVED PROTEIN 4"/>
    <property type="match status" value="1"/>
</dbReference>
<feature type="domain" description="PiggyBac transposable element-derived protein" evidence="1">
    <location>
        <begin position="3"/>
        <end position="116"/>
    </location>
</feature>
<dbReference type="AlphaFoldDB" id="A0A4C1T0F1"/>
<dbReference type="STRING" id="151549.A0A4C1T0F1"/>
<dbReference type="InterPro" id="IPR029526">
    <property type="entry name" value="PGBD"/>
</dbReference>
<sequence>MPNRRGLPQKWCHQELEVNEMAFSHRGNMTECKWKDKRDVYFLTTKHTASWTEVTVKAKGGPTKEIKPDRTLDYNLSKIGVNSNDQCICIILLIEEKPMKWWKKMFFHLMAHAMVNT</sequence>
<dbReference type="PANTHER" id="PTHR46599">
    <property type="entry name" value="PIGGYBAC TRANSPOSABLE ELEMENT-DERIVED PROTEIN 4"/>
    <property type="match status" value="1"/>
</dbReference>
<gene>
    <name evidence="2" type="ORF">EVAR_78100_1</name>
</gene>
<dbReference type="Proteomes" id="UP000299102">
    <property type="component" value="Unassembled WGS sequence"/>
</dbReference>
<accession>A0A4C1T0F1</accession>
<dbReference type="OrthoDB" id="118105at2759"/>
<comment type="caution">
    <text evidence="2">The sequence shown here is derived from an EMBL/GenBank/DDBJ whole genome shotgun (WGS) entry which is preliminary data.</text>
</comment>
<name>A0A4C1T0F1_EUMVA</name>
<protein>
    <recommendedName>
        <fullName evidence="1">PiggyBac transposable element-derived protein domain-containing protein</fullName>
    </recommendedName>
</protein>
<proteinExistence type="predicted"/>